<dbReference type="Proteomes" id="UP000766904">
    <property type="component" value="Unassembled WGS sequence"/>
</dbReference>
<accession>A0A8J8Q8A7</accession>
<evidence type="ECO:0000313" key="4">
    <source>
        <dbReference type="Proteomes" id="UP000766904"/>
    </source>
</evidence>
<comment type="caution">
    <text evidence="3">The sequence shown here is derived from an EMBL/GenBank/DDBJ whole genome shotgun (WGS) entry which is preliminary data.</text>
</comment>
<gene>
    <name evidence="3" type="ORF">CV102_01730</name>
</gene>
<keyword evidence="1" id="KW-0472">Membrane</keyword>
<dbReference type="AlphaFoldDB" id="A0A8J8Q8A7"/>
<proteinExistence type="predicted"/>
<dbReference type="EMBL" id="PHNJ01000001">
    <property type="protein sequence ID" value="TYL40323.1"/>
    <property type="molecule type" value="Genomic_DNA"/>
</dbReference>
<evidence type="ECO:0000256" key="1">
    <source>
        <dbReference type="SAM" id="Phobius"/>
    </source>
</evidence>
<dbReference type="Pfam" id="PF24035">
    <property type="entry name" value="DUF7344"/>
    <property type="match status" value="1"/>
</dbReference>
<evidence type="ECO:0000313" key="3">
    <source>
        <dbReference type="EMBL" id="TYL40323.1"/>
    </source>
</evidence>
<evidence type="ECO:0000259" key="2">
    <source>
        <dbReference type="Pfam" id="PF24035"/>
    </source>
</evidence>
<reference evidence="3" key="1">
    <citation type="submission" date="2017-11" db="EMBL/GenBank/DDBJ databases">
        <authorList>
            <person name="Kajale S.C."/>
            <person name="Sharma A."/>
        </authorList>
    </citation>
    <scope>NUCLEOTIDE SEQUENCE</scope>
    <source>
        <strain evidence="3">LS1_42</strain>
    </source>
</reference>
<sequence length="190" mass="22015">MSSYVPAVDEPRSKTDKLTRDEIFTMLSNRRRRWVLYFLEQCDDRRVDLRTLVDRISAWEYDTPPDELPWKKRKRVYTALRQSHLPKLAEVGAIEYDRNRGEVELTDEAYELRMYLEYVPSHDIPWSQCYLGLSAIAAAMTALTWYSVYPFAGLSGVVLAAILVAMFGASAVVHTWHTRRNRLGSEGRPP</sequence>
<feature type="domain" description="DUF7344" evidence="2">
    <location>
        <begin position="24"/>
        <end position="104"/>
    </location>
</feature>
<feature type="transmembrane region" description="Helical" evidence="1">
    <location>
        <begin position="129"/>
        <end position="148"/>
    </location>
</feature>
<protein>
    <recommendedName>
        <fullName evidence="2">DUF7344 domain-containing protein</fullName>
    </recommendedName>
</protein>
<keyword evidence="1" id="KW-1133">Transmembrane helix</keyword>
<dbReference type="InterPro" id="IPR055768">
    <property type="entry name" value="DUF7344"/>
</dbReference>
<feature type="transmembrane region" description="Helical" evidence="1">
    <location>
        <begin position="154"/>
        <end position="173"/>
    </location>
</feature>
<name>A0A8J8Q8A7_9EURY</name>
<keyword evidence="1" id="KW-0812">Transmembrane</keyword>
<organism evidence="3 4">
    <name type="scientific">Natronococcus pandeyae</name>
    <dbReference type="NCBI Taxonomy" id="2055836"/>
    <lineage>
        <taxon>Archaea</taxon>
        <taxon>Methanobacteriati</taxon>
        <taxon>Methanobacteriota</taxon>
        <taxon>Stenosarchaea group</taxon>
        <taxon>Halobacteria</taxon>
        <taxon>Halobacteriales</taxon>
        <taxon>Natrialbaceae</taxon>
        <taxon>Natronococcus</taxon>
    </lineage>
</organism>
<keyword evidence="4" id="KW-1185">Reference proteome</keyword>